<dbReference type="OrthoDB" id="1726674at2759"/>
<name>A0A9Q0VJV9_SALVM</name>
<evidence type="ECO:0000313" key="2">
    <source>
        <dbReference type="EMBL" id="KAJ6750019.1"/>
    </source>
</evidence>
<proteinExistence type="predicted"/>
<protein>
    <submittedName>
        <fullName evidence="2">Uncharacterized protein</fullName>
    </submittedName>
</protein>
<accession>A0A9Q0VJV9</accession>
<feature type="region of interest" description="Disordered" evidence="1">
    <location>
        <begin position="66"/>
        <end position="100"/>
    </location>
</feature>
<reference evidence="2" key="2">
    <citation type="journal article" date="2023" name="Int. J. Mol. Sci.">
        <title>De Novo Assembly and Annotation of 11 Diverse Shrub Willow (Salix) Genomes Reveals Novel Gene Organization in Sex-Linked Regions.</title>
        <authorList>
            <person name="Hyden B."/>
            <person name="Feng K."/>
            <person name="Yates T.B."/>
            <person name="Jawdy S."/>
            <person name="Cereghino C."/>
            <person name="Smart L.B."/>
            <person name="Muchero W."/>
        </authorList>
    </citation>
    <scope>NUCLEOTIDE SEQUENCE [LARGE SCALE GENOMIC DNA]</scope>
    <source>
        <tissue evidence="2">Shoot tip</tissue>
    </source>
</reference>
<dbReference type="AlphaFoldDB" id="A0A9Q0VJV9"/>
<comment type="caution">
    <text evidence="2">The sequence shown here is derived from an EMBL/GenBank/DDBJ whole genome shotgun (WGS) entry which is preliminary data.</text>
</comment>
<dbReference type="Proteomes" id="UP001151529">
    <property type="component" value="Chromosome 16"/>
</dbReference>
<reference evidence="2" key="1">
    <citation type="submission" date="2022-11" db="EMBL/GenBank/DDBJ databases">
        <authorList>
            <person name="Hyden B.L."/>
            <person name="Feng K."/>
            <person name="Yates T."/>
            <person name="Jawdy S."/>
            <person name="Smart L.B."/>
            <person name="Muchero W."/>
        </authorList>
    </citation>
    <scope>NUCLEOTIDE SEQUENCE</scope>
    <source>
        <tissue evidence="2">Shoot tip</tissue>
    </source>
</reference>
<evidence type="ECO:0000313" key="3">
    <source>
        <dbReference type="Proteomes" id="UP001151529"/>
    </source>
</evidence>
<gene>
    <name evidence="2" type="ORF">OIU85_000628</name>
</gene>
<dbReference type="EMBL" id="JAPFFL010000001">
    <property type="protein sequence ID" value="KAJ6750019.1"/>
    <property type="molecule type" value="Genomic_DNA"/>
</dbReference>
<evidence type="ECO:0000256" key="1">
    <source>
        <dbReference type="SAM" id="MobiDB-lite"/>
    </source>
</evidence>
<organism evidence="2 3">
    <name type="scientific">Salix viminalis</name>
    <name type="common">Common osier</name>
    <name type="synonym">Basket willow</name>
    <dbReference type="NCBI Taxonomy" id="40686"/>
    <lineage>
        <taxon>Eukaryota</taxon>
        <taxon>Viridiplantae</taxon>
        <taxon>Streptophyta</taxon>
        <taxon>Embryophyta</taxon>
        <taxon>Tracheophyta</taxon>
        <taxon>Spermatophyta</taxon>
        <taxon>Magnoliopsida</taxon>
        <taxon>eudicotyledons</taxon>
        <taxon>Gunneridae</taxon>
        <taxon>Pentapetalae</taxon>
        <taxon>rosids</taxon>
        <taxon>fabids</taxon>
        <taxon>Malpighiales</taxon>
        <taxon>Salicaceae</taxon>
        <taxon>Saliceae</taxon>
        <taxon>Salix</taxon>
    </lineage>
</organism>
<sequence length="100" mass="11635">MWRRIVKISSTTLTDCQRRSKDLYLKSWRLLKLTQTHCRLFREDHSGEAAAIDDRAKETFEQQYMDYEPTGATPSRSEPDLPSKGTIESLRAMPVEKSSR</sequence>
<keyword evidence="3" id="KW-1185">Reference proteome</keyword>